<keyword evidence="3" id="KW-1185">Reference proteome</keyword>
<evidence type="ECO:0000313" key="2">
    <source>
        <dbReference type="EMBL" id="KAK1131758.1"/>
    </source>
</evidence>
<name>A0AA40KSY5_9HYME</name>
<evidence type="ECO:0000313" key="3">
    <source>
        <dbReference type="Proteomes" id="UP001177670"/>
    </source>
</evidence>
<reference evidence="2" key="1">
    <citation type="submission" date="2021-10" db="EMBL/GenBank/DDBJ databases">
        <title>Melipona bicolor Genome sequencing and assembly.</title>
        <authorList>
            <person name="Araujo N.S."/>
            <person name="Arias M.C."/>
        </authorList>
    </citation>
    <scope>NUCLEOTIDE SEQUENCE</scope>
    <source>
        <strain evidence="2">USP_2M_L1-L4_2017</strain>
        <tissue evidence="2">Whole body</tissue>
    </source>
</reference>
<comment type="caution">
    <text evidence="2">The sequence shown here is derived from an EMBL/GenBank/DDBJ whole genome shotgun (WGS) entry which is preliminary data.</text>
</comment>
<dbReference type="AlphaFoldDB" id="A0AA40KSY5"/>
<evidence type="ECO:0000256" key="1">
    <source>
        <dbReference type="SAM" id="MobiDB-lite"/>
    </source>
</evidence>
<organism evidence="2 3">
    <name type="scientific">Melipona bicolor</name>
    <dbReference type="NCBI Taxonomy" id="60889"/>
    <lineage>
        <taxon>Eukaryota</taxon>
        <taxon>Metazoa</taxon>
        <taxon>Ecdysozoa</taxon>
        <taxon>Arthropoda</taxon>
        <taxon>Hexapoda</taxon>
        <taxon>Insecta</taxon>
        <taxon>Pterygota</taxon>
        <taxon>Neoptera</taxon>
        <taxon>Endopterygota</taxon>
        <taxon>Hymenoptera</taxon>
        <taxon>Apocrita</taxon>
        <taxon>Aculeata</taxon>
        <taxon>Apoidea</taxon>
        <taxon>Anthophila</taxon>
        <taxon>Apidae</taxon>
        <taxon>Melipona</taxon>
    </lineage>
</organism>
<gene>
    <name evidence="2" type="ORF">K0M31_015918</name>
</gene>
<feature type="compositionally biased region" description="Polar residues" evidence="1">
    <location>
        <begin position="95"/>
        <end position="111"/>
    </location>
</feature>
<dbReference type="Proteomes" id="UP001177670">
    <property type="component" value="Unassembled WGS sequence"/>
</dbReference>
<feature type="region of interest" description="Disordered" evidence="1">
    <location>
        <begin position="88"/>
        <end position="111"/>
    </location>
</feature>
<proteinExistence type="predicted"/>
<dbReference type="EMBL" id="JAHYIQ010000005">
    <property type="protein sequence ID" value="KAK1131758.1"/>
    <property type="molecule type" value="Genomic_DNA"/>
</dbReference>
<protein>
    <submittedName>
        <fullName evidence="2">Uncharacterized protein</fullName>
    </submittedName>
</protein>
<sequence>MFYFSPLMPRFFFILKPKSQNEHRWTPIDKSALLITASRHCTTQIYFKATPGERVAGRGSVIGCESGKEGWRRMAGGGSEALTFSLAMEERQGRTSRAPQFHNDLSTPLHR</sequence>
<accession>A0AA40KSY5</accession>